<name>A0ABQ5FSN9_9ASTR</name>
<sequence length="84" mass="9787">MENFNGGPASDFDCGLPVESQLQLYIMRRLRFKFATKILLHEINLQSEKIVEFAKEFDKKGPSEKILIIIDAIKNREEHDHIDN</sequence>
<reference evidence="1" key="2">
    <citation type="submission" date="2022-01" db="EMBL/GenBank/DDBJ databases">
        <authorList>
            <person name="Yamashiro T."/>
            <person name="Shiraishi A."/>
            <person name="Satake H."/>
            <person name="Nakayama K."/>
        </authorList>
    </citation>
    <scope>NUCLEOTIDE SEQUENCE</scope>
</reference>
<keyword evidence="2" id="KW-1185">Reference proteome</keyword>
<comment type="caution">
    <text evidence="1">The sequence shown here is derived from an EMBL/GenBank/DDBJ whole genome shotgun (WGS) entry which is preliminary data.</text>
</comment>
<dbReference type="Proteomes" id="UP001151760">
    <property type="component" value="Unassembled WGS sequence"/>
</dbReference>
<dbReference type="EMBL" id="BQNB010017633">
    <property type="protein sequence ID" value="GJT65467.1"/>
    <property type="molecule type" value="Genomic_DNA"/>
</dbReference>
<protein>
    <submittedName>
        <fullName evidence="1">Uncharacterized protein</fullName>
    </submittedName>
</protein>
<evidence type="ECO:0000313" key="1">
    <source>
        <dbReference type="EMBL" id="GJT65467.1"/>
    </source>
</evidence>
<accession>A0ABQ5FSN9</accession>
<evidence type="ECO:0000313" key="2">
    <source>
        <dbReference type="Proteomes" id="UP001151760"/>
    </source>
</evidence>
<reference evidence="1" key="1">
    <citation type="journal article" date="2022" name="Int. J. Mol. Sci.">
        <title>Draft Genome of Tanacetum Coccineum: Genomic Comparison of Closely Related Tanacetum-Family Plants.</title>
        <authorList>
            <person name="Yamashiro T."/>
            <person name="Shiraishi A."/>
            <person name="Nakayama K."/>
            <person name="Satake H."/>
        </authorList>
    </citation>
    <scope>NUCLEOTIDE SEQUENCE</scope>
</reference>
<organism evidence="1 2">
    <name type="scientific">Tanacetum coccineum</name>
    <dbReference type="NCBI Taxonomy" id="301880"/>
    <lineage>
        <taxon>Eukaryota</taxon>
        <taxon>Viridiplantae</taxon>
        <taxon>Streptophyta</taxon>
        <taxon>Embryophyta</taxon>
        <taxon>Tracheophyta</taxon>
        <taxon>Spermatophyta</taxon>
        <taxon>Magnoliopsida</taxon>
        <taxon>eudicotyledons</taxon>
        <taxon>Gunneridae</taxon>
        <taxon>Pentapetalae</taxon>
        <taxon>asterids</taxon>
        <taxon>campanulids</taxon>
        <taxon>Asterales</taxon>
        <taxon>Asteraceae</taxon>
        <taxon>Asteroideae</taxon>
        <taxon>Anthemideae</taxon>
        <taxon>Anthemidinae</taxon>
        <taxon>Tanacetum</taxon>
    </lineage>
</organism>
<proteinExistence type="predicted"/>
<gene>
    <name evidence="1" type="ORF">Tco_1016947</name>
</gene>